<evidence type="ECO:0000313" key="2">
    <source>
        <dbReference type="Proteomes" id="UP000054560"/>
    </source>
</evidence>
<organism evidence="1 2">
    <name type="scientific">Sphaeroforma arctica JP610</name>
    <dbReference type="NCBI Taxonomy" id="667725"/>
    <lineage>
        <taxon>Eukaryota</taxon>
        <taxon>Ichthyosporea</taxon>
        <taxon>Ichthyophonida</taxon>
        <taxon>Sphaeroforma</taxon>
    </lineage>
</organism>
<name>A0A0L0F1I4_9EUKA</name>
<gene>
    <name evidence="1" type="ORF">SARC_16960</name>
</gene>
<feature type="non-terminal residue" evidence="1">
    <location>
        <position position="65"/>
    </location>
</feature>
<accession>A0A0L0F1I4</accession>
<evidence type="ECO:0000313" key="1">
    <source>
        <dbReference type="EMBL" id="KNC70511.1"/>
    </source>
</evidence>
<dbReference type="GeneID" id="25917464"/>
<sequence>MSRVGKGYLYLYPGALMLIPRPLNYPQDVDEDRTDIDGDGGLSFLREDAYVHPSLKTPDTIAPEE</sequence>
<dbReference type="AlphaFoldDB" id="A0A0L0F1I4"/>
<dbReference type="RefSeq" id="XP_014144413.1">
    <property type="nucleotide sequence ID" value="XM_014288938.1"/>
</dbReference>
<dbReference type="Proteomes" id="UP000054560">
    <property type="component" value="Unassembled WGS sequence"/>
</dbReference>
<protein>
    <submittedName>
        <fullName evidence="1">Uncharacterized protein</fullName>
    </submittedName>
</protein>
<keyword evidence="2" id="KW-1185">Reference proteome</keyword>
<proteinExistence type="predicted"/>
<dbReference type="EMBL" id="KQ250967">
    <property type="protein sequence ID" value="KNC70511.1"/>
    <property type="molecule type" value="Genomic_DNA"/>
</dbReference>
<reference evidence="1 2" key="1">
    <citation type="submission" date="2011-02" db="EMBL/GenBank/DDBJ databases">
        <title>The Genome Sequence of Sphaeroforma arctica JP610.</title>
        <authorList>
            <consortium name="The Broad Institute Genome Sequencing Platform"/>
            <person name="Russ C."/>
            <person name="Cuomo C."/>
            <person name="Young S.K."/>
            <person name="Zeng Q."/>
            <person name="Gargeya S."/>
            <person name="Alvarado L."/>
            <person name="Berlin A."/>
            <person name="Chapman S.B."/>
            <person name="Chen Z."/>
            <person name="Freedman E."/>
            <person name="Gellesch M."/>
            <person name="Goldberg J."/>
            <person name="Griggs A."/>
            <person name="Gujja S."/>
            <person name="Heilman E."/>
            <person name="Heiman D."/>
            <person name="Howarth C."/>
            <person name="Mehta T."/>
            <person name="Neiman D."/>
            <person name="Pearson M."/>
            <person name="Roberts A."/>
            <person name="Saif S."/>
            <person name="Shea T."/>
            <person name="Shenoy N."/>
            <person name="Sisk P."/>
            <person name="Stolte C."/>
            <person name="Sykes S."/>
            <person name="White J."/>
            <person name="Yandava C."/>
            <person name="Burger G."/>
            <person name="Gray M.W."/>
            <person name="Holland P.W.H."/>
            <person name="King N."/>
            <person name="Lang F.B.F."/>
            <person name="Roger A.J."/>
            <person name="Ruiz-Trillo I."/>
            <person name="Haas B."/>
            <person name="Nusbaum C."/>
            <person name="Birren B."/>
        </authorList>
    </citation>
    <scope>NUCLEOTIDE SEQUENCE [LARGE SCALE GENOMIC DNA]</scope>
    <source>
        <strain evidence="1 2">JP610</strain>
    </source>
</reference>